<keyword evidence="4" id="KW-1185">Reference proteome</keyword>
<gene>
    <name evidence="3" type="ORF">EFY79_05205</name>
</gene>
<feature type="domain" description="Aminoglycoside phosphotransferase" evidence="1">
    <location>
        <begin position="146"/>
        <end position="247"/>
    </location>
</feature>
<dbReference type="InterPro" id="IPR005337">
    <property type="entry name" value="RapZ-like"/>
</dbReference>
<dbReference type="Pfam" id="PF22740">
    <property type="entry name" value="PapZ_C"/>
    <property type="match status" value="1"/>
</dbReference>
<organism evidence="3 4">
    <name type="scientific">Hanamia caeni</name>
    <dbReference type="NCBI Taxonomy" id="2294116"/>
    <lineage>
        <taxon>Bacteria</taxon>
        <taxon>Pseudomonadati</taxon>
        <taxon>Bacteroidota</taxon>
        <taxon>Chitinophagia</taxon>
        <taxon>Chitinophagales</taxon>
        <taxon>Chitinophagaceae</taxon>
        <taxon>Hanamia</taxon>
    </lineage>
</organism>
<dbReference type="InterPro" id="IPR002575">
    <property type="entry name" value="Aminoglycoside_PTrfase"/>
</dbReference>
<dbReference type="GO" id="GO:0005524">
    <property type="term" value="F:ATP binding"/>
    <property type="evidence" value="ECO:0007669"/>
    <property type="project" value="InterPro"/>
</dbReference>
<evidence type="ECO:0000259" key="1">
    <source>
        <dbReference type="Pfam" id="PF01636"/>
    </source>
</evidence>
<sequence>MGPIAEEIVDFFKKHNQEPIISFDKLPRSGGDRVYFRICTEKKSYIATYDENIRESKTFLYFTNHFSNISTPVPEVYFCSDDFKMYMQQDFGPVSLLNELEEYGENDYVYSLFQKSLKALAWMQIKGFDKLDCSYCLTSKKFGRQAILSDLLYFKYYFLDTLKIPYDKEKLVHDFEKLSAYLTKVEHKYFMFRDFQSRNIIVKNNEVHFIDYQGGMKGALQYDVASLLWQARANLSDEWKDSLLGYYMDCASEVLGKELDRPRFINQYNGYVLLRLMQVLGAYGFRGLFERKAQFLTSIPLALENIKWFVGNRKIGIELSEYERILQLIVQDEIINRFKPLQADDLTPLVVTINSFSYLKSGYPPDKSDNGGGFVFDCRGILNPGRFEEYKKINGRDKPVIDFLEQQTSMPEFMNSVYNIVDISVENYIQRKFSSLCISFGCTGGQHRSVYAADALARYLRNKFKVRIELNHLEQGIHELKGFEK</sequence>
<dbReference type="Proteomes" id="UP000267223">
    <property type="component" value="Unassembled WGS sequence"/>
</dbReference>
<name>A0A3M9NMQ5_9BACT</name>
<dbReference type="Gene3D" id="3.90.1200.10">
    <property type="match status" value="1"/>
</dbReference>
<dbReference type="Gene3D" id="3.30.200.20">
    <property type="entry name" value="Phosphorylase Kinase, domain 1"/>
    <property type="match status" value="1"/>
</dbReference>
<evidence type="ECO:0000259" key="2">
    <source>
        <dbReference type="Pfam" id="PF22740"/>
    </source>
</evidence>
<accession>A0A3M9NMQ5</accession>
<evidence type="ECO:0000313" key="3">
    <source>
        <dbReference type="EMBL" id="RNI39052.1"/>
    </source>
</evidence>
<dbReference type="InterPro" id="IPR011009">
    <property type="entry name" value="Kinase-like_dom_sf"/>
</dbReference>
<evidence type="ECO:0000313" key="4">
    <source>
        <dbReference type="Proteomes" id="UP000267223"/>
    </source>
</evidence>
<dbReference type="PANTHER" id="PTHR30448:SF0">
    <property type="entry name" value="RNASE ADAPTER PROTEIN RAPZ"/>
    <property type="match status" value="1"/>
</dbReference>
<protein>
    <submittedName>
        <fullName evidence="3">Uncharacterized protein</fullName>
    </submittedName>
</protein>
<dbReference type="Pfam" id="PF01636">
    <property type="entry name" value="APH"/>
    <property type="match status" value="1"/>
</dbReference>
<proteinExistence type="predicted"/>
<reference evidence="3 4" key="1">
    <citation type="submission" date="2018-11" db="EMBL/GenBank/DDBJ databases">
        <title>Draft genome sequence of Ferruginibacter sp. BO-59.</title>
        <authorList>
            <person name="Im W.T."/>
        </authorList>
    </citation>
    <scope>NUCLEOTIDE SEQUENCE [LARGE SCALE GENOMIC DNA]</scope>
    <source>
        <strain evidence="3 4">BO-59</strain>
    </source>
</reference>
<dbReference type="AlphaFoldDB" id="A0A3M9NMQ5"/>
<dbReference type="EMBL" id="RJJR01000002">
    <property type="protein sequence ID" value="RNI39052.1"/>
    <property type="molecule type" value="Genomic_DNA"/>
</dbReference>
<dbReference type="PANTHER" id="PTHR30448">
    <property type="entry name" value="RNASE ADAPTER PROTEIN RAPZ"/>
    <property type="match status" value="1"/>
</dbReference>
<dbReference type="OrthoDB" id="9784461at2"/>
<dbReference type="SUPFAM" id="SSF56112">
    <property type="entry name" value="Protein kinase-like (PK-like)"/>
    <property type="match status" value="1"/>
</dbReference>
<dbReference type="RefSeq" id="WP_123119616.1">
    <property type="nucleotide sequence ID" value="NZ_RJJR01000002.1"/>
</dbReference>
<comment type="caution">
    <text evidence="3">The sequence shown here is derived from an EMBL/GenBank/DDBJ whole genome shotgun (WGS) entry which is preliminary data.</text>
</comment>
<dbReference type="InterPro" id="IPR053931">
    <property type="entry name" value="RapZ_C"/>
</dbReference>
<feature type="domain" description="RapZ C-terminal" evidence="2">
    <location>
        <begin position="350"/>
        <end position="473"/>
    </location>
</feature>